<dbReference type="RefSeq" id="WP_034436122.1">
    <property type="nucleotide sequence ID" value="NZ_CBTK010000296.1"/>
</dbReference>
<dbReference type="EMBL" id="CBTK010000296">
    <property type="protein sequence ID" value="CDH47287.1"/>
    <property type="molecule type" value="Genomic_DNA"/>
</dbReference>
<dbReference type="SUPFAM" id="SSF51161">
    <property type="entry name" value="Trimeric LpxA-like enzymes"/>
    <property type="match status" value="1"/>
</dbReference>
<name>A0A7U7J5V6_9GAMM</name>
<organism evidence="3 4">
    <name type="scientific">Candidatus Contendobacter odensis Run_B_J11</name>
    <dbReference type="NCBI Taxonomy" id="1400861"/>
    <lineage>
        <taxon>Bacteria</taxon>
        <taxon>Pseudomonadati</taxon>
        <taxon>Pseudomonadota</taxon>
        <taxon>Gammaproteobacteria</taxon>
        <taxon>Candidatus Competibacteraceae</taxon>
        <taxon>Candidatus Contendibacter</taxon>
    </lineage>
</organism>
<dbReference type="GO" id="GO:0005829">
    <property type="term" value="C:cytosol"/>
    <property type="evidence" value="ECO:0007669"/>
    <property type="project" value="TreeGrafter"/>
</dbReference>
<comment type="similarity">
    <text evidence="1">Belongs to the transferase hexapeptide repeat family.</text>
</comment>
<gene>
    <name evidence="3" type="ORF">BN874_780017</name>
</gene>
<dbReference type="InterPro" id="IPR051159">
    <property type="entry name" value="Hexapeptide_acetyltransf"/>
</dbReference>
<keyword evidence="4" id="KW-1185">Reference proteome</keyword>
<dbReference type="GO" id="GO:0008374">
    <property type="term" value="F:O-acyltransferase activity"/>
    <property type="evidence" value="ECO:0007669"/>
    <property type="project" value="TreeGrafter"/>
</dbReference>
<protein>
    <submittedName>
        <fullName evidence="3">Acetyltransferase protein</fullName>
    </submittedName>
</protein>
<dbReference type="CDD" id="cd04647">
    <property type="entry name" value="LbH_MAT_like"/>
    <property type="match status" value="1"/>
</dbReference>
<dbReference type="Proteomes" id="UP000019184">
    <property type="component" value="Unassembled WGS sequence"/>
</dbReference>
<dbReference type="Gene3D" id="2.160.10.10">
    <property type="entry name" value="Hexapeptide repeat proteins"/>
    <property type="match status" value="1"/>
</dbReference>
<dbReference type="OrthoDB" id="9815592at2"/>
<evidence type="ECO:0000256" key="2">
    <source>
        <dbReference type="ARBA" id="ARBA00022679"/>
    </source>
</evidence>
<dbReference type="Pfam" id="PF00132">
    <property type="entry name" value="Hexapep"/>
    <property type="match status" value="1"/>
</dbReference>
<comment type="caution">
    <text evidence="3">The sequence shown here is derived from an EMBL/GenBank/DDBJ whole genome shotgun (WGS) entry which is preliminary data.</text>
</comment>
<dbReference type="PANTHER" id="PTHR23416:SF23">
    <property type="entry name" value="ACETYLTRANSFERASE C18B11.09C-RELATED"/>
    <property type="match status" value="1"/>
</dbReference>
<keyword evidence="2" id="KW-0808">Transferase</keyword>
<evidence type="ECO:0000313" key="3">
    <source>
        <dbReference type="EMBL" id="CDH47287.1"/>
    </source>
</evidence>
<dbReference type="PANTHER" id="PTHR23416">
    <property type="entry name" value="SIALIC ACID SYNTHASE-RELATED"/>
    <property type="match status" value="1"/>
</dbReference>
<reference evidence="3 4" key="1">
    <citation type="journal article" date="2014" name="ISME J.">
        <title>Candidatus Competibacter-lineage genomes retrieved from metagenomes reveal functional metabolic diversity.</title>
        <authorList>
            <person name="McIlroy S.J."/>
            <person name="Albertsen M."/>
            <person name="Andresen E.K."/>
            <person name="Saunders A.M."/>
            <person name="Kristiansen R."/>
            <person name="Stokholm-Bjerregaard M."/>
            <person name="Nielsen K.L."/>
            <person name="Nielsen P.H."/>
        </authorList>
    </citation>
    <scope>NUCLEOTIDE SEQUENCE [LARGE SCALE GENOMIC DNA]</scope>
    <source>
        <strain evidence="3 4">Run_B_J11</strain>
    </source>
</reference>
<proteinExistence type="inferred from homology"/>
<accession>A0A7U7J5V6</accession>
<dbReference type="InterPro" id="IPR011004">
    <property type="entry name" value="Trimer_LpxA-like_sf"/>
</dbReference>
<sequence>MHIISNLARISHLADLEDSIKGSQLIVEDEVSIDSFVKIKFTGGLGDVRIGRGTVINSGVVIYSGNGVNIGEDVAIAANCTFAAVNHEFQRKDVTIKMQRFQPSRGGILIENDVWIGANCVILDGAIIHQGCVVGAGSLVRSELAPYSINIGNPLRRIGWRR</sequence>
<dbReference type="AlphaFoldDB" id="A0A7U7J5V6"/>
<evidence type="ECO:0000256" key="1">
    <source>
        <dbReference type="ARBA" id="ARBA00007274"/>
    </source>
</evidence>
<evidence type="ECO:0000313" key="4">
    <source>
        <dbReference type="Proteomes" id="UP000019184"/>
    </source>
</evidence>
<dbReference type="InterPro" id="IPR001451">
    <property type="entry name" value="Hexapep"/>
</dbReference>